<dbReference type="InterPro" id="IPR023353">
    <property type="entry name" value="LemA-like_dom_sf"/>
</dbReference>
<comment type="similarity">
    <text evidence="2">Belongs to the LemA family.</text>
</comment>
<keyword evidence="4 6" id="KW-1133">Transmembrane helix</keyword>
<reference evidence="7 8" key="1">
    <citation type="submission" date="2019-03" db="EMBL/GenBank/DDBJ databases">
        <title>Genomic Encyclopedia of Type Strains, Phase IV (KMG-IV): sequencing the most valuable type-strain genomes for metagenomic binning, comparative biology and taxonomic classification.</title>
        <authorList>
            <person name="Goeker M."/>
        </authorList>
    </citation>
    <scope>NUCLEOTIDE SEQUENCE [LARGE SCALE GENOMIC DNA]</scope>
    <source>
        <strain evidence="7 8">DSM 100013</strain>
    </source>
</reference>
<feature type="transmembrane region" description="Helical" evidence="6">
    <location>
        <begin position="6"/>
        <end position="26"/>
    </location>
</feature>
<dbReference type="AlphaFoldDB" id="A0A4R2TI12"/>
<dbReference type="SUPFAM" id="SSF140478">
    <property type="entry name" value="LemA-like"/>
    <property type="match status" value="1"/>
</dbReference>
<evidence type="ECO:0000313" key="8">
    <source>
        <dbReference type="Proteomes" id="UP000295504"/>
    </source>
</evidence>
<evidence type="ECO:0000256" key="3">
    <source>
        <dbReference type="ARBA" id="ARBA00022692"/>
    </source>
</evidence>
<dbReference type="Proteomes" id="UP000295504">
    <property type="component" value="Unassembled WGS sequence"/>
</dbReference>
<evidence type="ECO:0000256" key="6">
    <source>
        <dbReference type="SAM" id="Phobius"/>
    </source>
</evidence>
<evidence type="ECO:0000256" key="1">
    <source>
        <dbReference type="ARBA" id="ARBA00004167"/>
    </source>
</evidence>
<accession>A0A4R2TI12</accession>
<dbReference type="Pfam" id="PF04011">
    <property type="entry name" value="LemA"/>
    <property type="match status" value="1"/>
</dbReference>
<gene>
    <name evidence="7" type="ORF">EDD79_101028</name>
</gene>
<name>A0A4R2TI12_9FIRM</name>
<dbReference type="PANTHER" id="PTHR34478">
    <property type="entry name" value="PROTEIN LEMA"/>
    <property type="match status" value="1"/>
</dbReference>
<evidence type="ECO:0000256" key="4">
    <source>
        <dbReference type="ARBA" id="ARBA00022989"/>
    </source>
</evidence>
<dbReference type="Gene3D" id="1.20.1440.20">
    <property type="entry name" value="LemA-like domain"/>
    <property type="match status" value="1"/>
</dbReference>
<dbReference type="PANTHER" id="PTHR34478:SF2">
    <property type="entry name" value="MEMBRANE PROTEIN"/>
    <property type="match status" value="1"/>
</dbReference>
<keyword evidence="8" id="KW-1185">Reference proteome</keyword>
<comment type="caution">
    <text evidence="7">The sequence shown here is derived from an EMBL/GenBank/DDBJ whole genome shotgun (WGS) entry which is preliminary data.</text>
</comment>
<organism evidence="7 8">
    <name type="scientific">Serpentinicella alkaliphila</name>
    <dbReference type="NCBI Taxonomy" id="1734049"/>
    <lineage>
        <taxon>Bacteria</taxon>
        <taxon>Bacillati</taxon>
        <taxon>Bacillota</taxon>
        <taxon>Clostridia</taxon>
        <taxon>Peptostreptococcales</taxon>
        <taxon>Natronincolaceae</taxon>
        <taxon>Serpentinicella</taxon>
    </lineage>
</organism>
<keyword evidence="3 6" id="KW-0812">Transmembrane</keyword>
<evidence type="ECO:0000256" key="2">
    <source>
        <dbReference type="ARBA" id="ARBA00008854"/>
    </source>
</evidence>
<dbReference type="EMBL" id="SLYC01000010">
    <property type="protein sequence ID" value="TCQ03240.1"/>
    <property type="molecule type" value="Genomic_DNA"/>
</dbReference>
<sequence length="183" mass="21064">MIFIPIILLVLVAVWLISTYNGFVVLKERTNNAWSQVEIQLKRRYDLIPNLVNTVKGYATHERGTFEKITQARTAAMGAQSITDLSIAENQLSGTLKTLFAVAENYPELKADSNFKELQQELSNTESKIAFSRQFYNDTVQKYNVKVKVFPNSILAGMFNFYQLEYFNLEDEKEARKSIKVEF</sequence>
<proteinExistence type="inferred from homology"/>
<keyword evidence="5 6" id="KW-0472">Membrane</keyword>
<evidence type="ECO:0000313" key="7">
    <source>
        <dbReference type="EMBL" id="TCQ03240.1"/>
    </source>
</evidence>
<dbReference type="OrthoDB" id="9804152at2"/>
<comment type="subcellular location">
    <subcellularLocation>
        <location evidence="1">Membrane</location>
        <topology evidence="1">Single-pass membrane protein</topology>
    </subcellularLocation>
</comment>
<dbReference type="GO" id="GO:0016020">
    <property type="term" value="C:membrane"/>
    <property type="evidence" value="ECO:0007669"/>
    <property type="project" value="UniProtKB-SubCell"/>
</dbReference>
<protein>
    <submittedName>
        <fullName evidence="7">LemA protein</fullName>
    </submittedName>
</protein>
<evidence type="ECO:0000256" key="5">
    <source>
        <dbReference type="ARBA" id="ARBA00023136"/>
    </source>
</evidence>
<dbReference type="RefSeq" id="WP_132848064.1">
    <property type="nucleotide sequence ID" value="NZ_CP058648.1"/>
</dbReference>
<dbReference type="InterPro" id="IPR007156">
    <property type="entry name" value="MamQ_LemA"/>
</dbReference>